<protein>
    <recommendedName>
        <fullName evidence="3">OmpR/PhoB-type domain-containing protein</fullName>
    </recommendedName>
</protein>
<dbReference type="Pfam" id="PF21597">
    <property type="entry name" value="TetR_C_43"/>
    <property type="match status" value="1"/>
</dbReference>
<dbReference type="Gene3D" id="1.10.357.10">
    <property type="entry name" value="Tetracycline Repressor, domain 2"/>
    <property type="match status" value="1"/>
</dbReference>
<dbReference type="Gene3D" id="3.40.50.300">
    <property type="entry name" value="P-loop containing nucleotide triphosphate hydrolases"/>
    <property type="match status" value="1"/>
</dbReference>
<dbReference type="Pfam" id="PF00486">
    <property type="entry name" value="Trans_reg_C"/>
    <property type="match status" value="1"/>
</dbReference>
<keyword evidence="5" id="KW-1185">Reference proteome</keyword>
<dbReference type="Gene3D" id="1.10.10.10">
    <property type="entry name" value="Winged helix-like DNA-binding domain superfamily/Winged helix DNA-binding domain"/>
    <property type="match status" value="1"/>
</dbReference>
<name>A0ABQ6I203_9MICO</name>
<accession>A0ABQ6I203</accession>
<gene>
    <name evidence="4" type="ORF">GCM10025864_25640</name>
</gene>
<evidence type="ECO:0000256" key="2">
    <source>
        <dbReference type="PROSITE-ProRule" id="PRU01091"/>
    </source>
</evidence>
<dbReference type="PROSITE" id="PS51755">
    <property type="entry name" value="OMPR_PHOB"/>
    <property type="match status" value="1"/>
</dbReference>
<organism evidence="4 5">
    <name type="scientific">Luteimicrobium album</name>
    <dbReference type="NCBI Taxonomy" id="1054550"/>
    <lineage>
        <taxon>Bacteria</taxon>
        <taxon>Bacillati</taxon>
        <taxon>Actinomycetota</taxon>
        <taxon>Actinomycetes</taxon>
        <taxon>Micrococcales</taxon>
        <taxon>Luteimicrobium</taxon>
    </lineage>
</organism>
<dbReference type="InterPro" id="IPR041664">
    <property type="entry name" value="AAA_16"/>
</dbReference>
<dbReference type="InterPro" id="IPR036388">
    <property type="entry name" value="WH-like_DNA-bd_sf"/>
</dbReference>
<evidence type="ECO:0000259" key="3">
    <source>
        <dbReference type="PROSITE" id="PS51755"/>
    </source>
</evidence>
<dbReference type="SMART" id="SM00862">
    <property type="entry name" value="Trans_reg_C"/>
    <property type="match status" value="1"/>
</dbReference>
<evidence type="ECO:0000313" key="5">
    <source>
        <dbReference type="Proteomes" id="UP001157091"/>
    </source>
</evidence>
<dbReference type="CDD" id="cd00383">
    <property type="entry name" value="trans_reg_C"/>
    <property type="match status" value="1"/>
</dbReference>
<dbReference type="InterPro" id="IPR027417">
    <property type="entry name" value="P-loop_NTPase"/>
</dbReference>
<dbReference type="SUPFAM" id="SSF52540">
    <property type="entry name" value="P-loop containing nucleoside triphosphate hydrolases"/>
    <property type="match status" value="1"/>
</dbReference>
<dbReference type="InterPro" id="IPR003593">
    <property type="entry name" value="AAA+_ATPase"/>
</dbReference>
<comment type="caution">
    <text evidence="4">The sequence shown here is derived from an EMBL/GenBank/DDBJ whole genome shotgun (WGS) entry which is preliminary data.</text>
</comment>
<dbReference type="SUPFAM" id="SSF48498">
    <property type="entry name" value="Tetracyclin repressor-like, C-terminal domain"/>
    <property type="match status" value="1"/>
</dbReference>
<evidence type="ECO:0000256" key="1">
    <source>
        <dbReference type="ARBA" id="ARBA00023125"/>
    </source>
</evidence>
<dbReference type="Proteomes" id="UP001157091">
    <property type="component" value="Unassembled WGS sequence"/>
</dbReference>
<reference evidence="5" key="1">
    <citation type="journal article" date="2019" name="Int. J. Syst. Evol. Microbiol.">
        <title>The Global Catalogue of Microorganisms (GCM) 10K type strain sequencing project: providing services to taxonomists for standard genome sequencing and annotation.</title>
        <authorList>
            <consortium name="The Broad Institute Genomics Platform"/>
            <consortium name="The Broad Institute Genome Sequencing Center for Infectious Disease"/>
            <person name="Wu L."/>
            <person name="Ma J."/>
        </authorList>
    </citation>
    <scope>NUCLEOTIDE SEQUENCE [LARGE SCALE GENOMIC DNA]</scope>
    <source>
        <strain evidence="5">NBRC 106348</strain>
    </source>
</reference>
<dbReference type="InterPro" id="IPR001867">
    <property type="entry name" value="OmpR/PhoB-type_DNA-bd"/>
</dbReference>
<dbReference type="InterPro" id="IPR036271">
    <property type="entry name" value="Tet_transcr_reg_TetR-rel_C_sf"/>
</dbReference>
<dbReference type="InterPro" id="IPR016032">
    <property type="entry name" value="Sig_transdc_resp-reg_C-effctor"/>
</dbReference>
<dbReference type="EMBL" id="BSUK01000001">
    <property type="protein sequence ID" value="GMA24805.1"/>
    <property type="molecule type" value="Genomic_DNA"/>
</dbReference>
<feature type="domain" description="OmpR/PhoB-type" evidence="3">
    <location>
        <begin position="88"/>
        <end position="189"/>
    </location>
</feature>
<sequence length="553" mass="59371">MIVPLTSSARPGCGTAAGNAATPFHRTLARAPSEVLTDLFESAGFRPAPPKATAYDARRLRFPARRTSDGRARELSEGWRTEDWWVPARAYFFADRRFEVAEALLVSPQSCAHLRPKVAEVLLELLSHAGDTVSRQHLLDAVWHEPVADNALTVCINELRGRLAGQRSDGSPPDGFIATVHRYGYRFLPPVHRDLPPLSAPLGAPPPADRLAVLESWWTAARSGRRTSGVVIGPRGTGKSTLLQAFHHRLTHSGYAAVALVRCVRNAPGRPPDGHPGAFVEVFGALCRGPAAAAARSTLVRYAPSWLALLPSLIRREVYEQIAASARGASTERLLREAADALDALSARVPVAILLDDVDASNRMDAALVSLLAGRSGSARLLLVATSATPVCVTEVPVEHIDLPQSDGLAVLNDAVVRARALLAGNRPDVALRTWLRHVALQFRTRPEALAMLVSAAPRRRTEATAHRLVLAAVATLLDEGTRHGSLRADISPDDVATLLYGVLRATAHTSPETVARLVDLVVDGLHVAGGTGRGSRAHRAADVRFRSARIHS</sequence>
<proteinExistence type="predicted"/>
<dbReference type="Pfam" id="PF13191">
    <property type="entry name" value="AAA_16"/>
    <property type="match status" value="1"/>
</dbReference>
<feature type="DNA-binding region" description="OmpR/PhoB-type" evidence="2">
    <location>
        <begin position="88"/>
        <end position="189"/>
    </location>
</feature>
<evidence type="ECO:0000313" key="4">
    <source>
        <dbReference type="EMBL" id="GMA24805.1"/>
    </source>
</evidence>
<dbReference type="SMART" id="SM00382">
    <property type="entry name" value="AAA"/>
    <property type="match status" value="1"/>
</dbReference>
<keyword evidence="1 2" id="KW-0238">DNA-binding</keyword>
<dbReference type="SUPFAM" id="SSF46894">
    <property type="entry name" value="C-terminal effector domain of the bipartite response regulators"/>
    <property type="match status" value="1"/>
</dbReference>
<dbReference type="InterPro" id="IPR049445">
    <property type="entry name" value="TetR_SbtR-like_C"/>
</dbReference>